<sequence>MSILYHPGKANVVVDALSMLSLGSTTHVKEEKRELAKDVHRLALLGVRLMDSTKGGIVVMNGTDVMKLGKKGRLSPQYIRPYRISKRINNVAYELELPPELAAVHPVFHISNVKKCMGDT</sequence>
<keyword evidence="3" id="KW-1185">Reference proteome</keyword>
<dbReference type="PANTHER" id="PTHR46148">
    <property type="entry name" value="CHROMO DOMAIN-CONTAINING PROTEIN"/>
    <property type="match status" value="1"/>
</dbReference>
<proteinExistence type="predicted"/>
<dbReference type="Pfam" id="PF24626">
    <property type="entry name" value="SH3_Tf2-1"/>
    <property type="match status" value="1"/>
</dbReference>
<dbReference type="AlphaFoldDB" id="A0AAF0U1N4"/>
<gene>
    <name evidence="2" type="ORF">MTR67_030939</name>
</gene>
<evidence type="ECO:0000313" key="3">
    <source>
        <dbReference type="Proteomes" id="UP001234989"/>
    </source>
</evidence>
<evidence type="ECO:0000313" key="2">
    <source>
        <dbReference type="EMBL" id="WMV37554.1"/>
    </source>
</evidence>
<dbReference type="InterPro" id="IPR056924">
    <property type="entry name" value="SH3_Tf2-1"/>
</dbReference>
<name>A0AAF0U1N4_SOLVR</name>
<protein>
    <recommendedName>
        <fullName evidence="1">Tf2-1-like SH3-like domain-containing protein</fullName>
    </recommendedName>
</protein>
<evidence type="ECO:0000259" key="1">
    <source>
        <dbReference type="Pfam" id="PF24626"/>
    </source>
</evidence>
<accession>A0AAF0U1N4</accession>
<dbReference type="EMBL" id="CP133618">
    <property type="protein sequence ID" value="WMV37554.1"/>
    <property type="molecule type" value="Genomic_DNA"/>
</dbReference>
<organism evidence="2 3">
    <name type="scientific">Solanum verrucosum</name>
    <dbReference type="NCBI Taxonomy" id="315347"/>
    <lineage>
        <taxon>Eukaryota</taxon>
        <taxon>Viridiplantae</taxon>
        <taxon>Streptophyta</taxon>
        <taxon>Embryophyta</taxon>
        <taxon>Tracheophyta</taxon>
        <taxon>Spermatophyta</taxon>
        <taxon>Magnoliopsida</taxon>
        <taxon>eudicotyledons</taxon>
        <taxon>Gunneridae</taxon>
        <taxon>Pentapetalae</taxon>
        <taxon>asterids</taxon>
        <taxon>lamiids</taxon>
        <taxon>Solanales</taxon>
        <taxon>Solanaceae</taxon>
        <taxon>Solanoideae</taxon>
        <taxon>Solaneae</taxon>
        <taxon>Solanum</taxon>
    </lineage>
</organism>
<feature type="domain" description="Tf2-1-like SH3-like" evidence="1">
    <location>
        <begin position="59"/>
        <end position="116"/>
    </location>
</feature>
<reference evidence="2" key="1">
    <citation type="submission" date="2023-08" db="EMBL/GenBank/DDBJ databases">
        <title>A de novo genome assembly of Solanum verrucosum Schlechtendal, a Mexican diploid species geographically isolated from the other diploid A-genome species in potato relatives.</title>
        <authorList>
            <person name="Hosaka K."/>
        </authorList>
    </citation>
    <scope>NUCLEOTIDE SEQUENCE</scope>
    <source>
        <tissue evidence="2">Young leaves</tissue>
    </source>
</reference>
<dbReference type="Proteomes" id="UP001234989">
    <property type="component" value="Chromosome 7"/>
</dbReference>
<dbReference type="PANTHER" id="PTHR46148:SF58">
    <property type="entry name" value="RETROTRANSPOSON PROTEIN"/>
    <property type="match status" value="1"/>
</dbReference>